<dbReference type="SUPFAM" id="SSF81665">
    <property type="entry name" value="Calcium ATPase, transmembrane domain M"/>
    <property type="match status" value="1"/>
</dbReference>
<gene>
    <name evidence="11" type="ORF">BSAL_72825</name>
</gene>
<comment type="subcellular location">
    <subcellularLocation>
        <location evidence="1">Membrane</location>
        <topology evidence="1">Multi-pass membrane protein</topology>
    </subcellularLocation>
</comment>
<dbReference type="Pfam" id="PF16209">
    <property type="entry name" value="PhoLip_ATPase_N"/>
    <property type="match status" value="1"/>
</dbReference>
<dbReference type="Gene3D" id="2.70.150.10">
    <property type="entry name" value="Calcium-transporting ATPase, cytoplasmic transduction domain A"/>
    <property type="match status" value="1"/>
</dbReference>
<dbReference type="VEuPathDB" id="TriTrypDB:BSAL_72825"/>
<dbReference type="InterPro" id="IPR059000">
    <property type="entry name" value="ATPase_P-type_domA"/>
</dbReference>
<dbReference type="GO" id="GO:0032456">
    <property type="term" value="P:endocytic recycling"/>
    <property type="evidence" value="ECO:0007669"/>
    <property type="project" value="TreeGrafter"/>
</dbReference>
<evidence type="ECO:0000256" key="4">
    <source>
        <dbReference type="ARBA" id="ARBA00022840"/>
    </source>
</evidence>
<dbReference type="OrthoDB" id="377733at2759"/>
<keyword evidence="3" id="KW-0547">Nucleotide-binding</keyword>
<feature type="non-terminal residue" evidence="11">
    <location>
        <position position="357"/>
    </location>
</feature>
<feature type="transmembrane region" description="Helical" evidence="8">
    <location>
        <begin position="227"/>
        <end position="248"/>
    </location>
</feature>
<evidence type="ECO:0000313" key="12">
    <source>
        <dbReference type="Proteomes" id="UP000051952"/>
    </source>
</evidence>
<dbReference type="EMBL" id="CYKH01000588">
    <property type="protein sequence ID" value="CUI14172.1"/>
    <property type="molecule type" value="Genomic_DNA"/>
</dbReference>
<evidence type="ECO:0000256" key="6">
    <source>
        <dbReference type="ARBA" id="ARBA00022989"/>
    </source>
</evidence>
<evidence type="ECO:0000259" key="9">
    <source>
        <dbReference type="Pfam" id="PF00122"/>
    </source>
</evidence>
<keyword evidence="6 8" id="KW-1133">Transmembrane helix</keyword>
<dbReference type="PANTHER" id="PTHR24092">
    <property type="entry name" value="PROBABLE PHOSPHOLIPID-TRANSPORTING ATPASE"/>
    <property type="match status" value="1"/>
</dbReference>
<dbReference type="GO" id="GO:0140326">
    <property type="term" value="F:ATPase-coupled intramembrane lipid transporter activity"/>
    <property type="evidence" value="ECO:0007669"/>
    <property type="project" value="TreeGrafter"/>
</dbReference>
<dbReference type="FunFam" id="3.40.50.1000:FF:000001">
    <property type="entry name" value="Phospholipid-transporting ATPase IC"/>
    <property type="match status" value="1"/>
</dbReference>
<dbReference type="AlphaFoldDB" id="A0A0S4KHV2"/>
<keyword evidence="5" id="KW-1278">Translocase</keyword>
<dbReference type="Proteomes" id="UP000051952">
    <property type="component" value="Unassembled WGS sequence"/>
</dbReference>
<dbReference type="InterPro" id="IPR032631">
    <property type="entry name" value="P-type_ATPase_N"/>
</dbReference>
<keyword evidence="12" id="KW-1185">Reference proteome</keyword>
<feature type="transmembrane region" description="Helical" evidence="8">
    <location>
        <begin position="268"/>
        <end position="291"/>
    </location>
</feature>
<dbReference type="InterPro" id="IPR023214">
    <property type="entry name" value="HAD_sf"/>
</dbReference>
<dbReference type="GO" id="GO:0005524">
    <property type="term" value="F:ATP binding"/>
    <property type="evidence" value="ECO:0007669"/>
    <property type="project" value="UniProtKB-KW"/>
</dbReference>
<evidence type="ECO:0000256" key="1">
    <source>
        <dbReference type="ARBA" id="ARBA00004141"/>
    </source>
</evidence>
<keyword evidence="7 8" id="KW-0472">Membrane</keyword>
<evidence type="ECO:0000256" key="5">
    <source>
        <dbReference type="ARBA" id="ARBA00022967"/>
    </source>
</evidence>
<dbReference type="PROSITE" id="PS00154">
    <property type="entry name" value="ATPASE_E1_E2"/>
    <property type="match status" value="1"/>
</dbReference>
<evidence type="ECO:0000256" key="8">
    <source>
        <dbReference type="SAM" id="Phobius"/>
    </source>
</evidence>
<dbReference type="SUPFAM" id="SSF81653">
    <property type="entry name" value="Calcium ATPase, transduction domain A"/>
    <property type="match status" value="1"/>
</dbReference>
<dbReference type="PANTHER" id="PTHR24092:SF174">
    <property type="entry name" value="PHOSPHOLIPID-TRANSPORTING ATPASE DNF3-RELATED"/>
    <property type="match status" value="1"/>
</dbReference>
<keyword evidence="2 8" id="KW-0812">Transmembrane</keyword>
<dbReference type="Gene3D" id="3.40.50.1000">
    <property type="entry name" value="HAD superfamily/HAD-like"/>
    <property type="match status" value="1"/>
</dbReference>
<reference evidence="12" key="1">
    <citation type="submission" date="2015-09" db="EMBL/GenBank/DDBJ databases">
        <authorList>
            <consortium name="Pathogen Informatics"/>
        </authorList>
    </citation>
    <scope>NUCLEOTIDE SEQUENCE [LARGE SCALE GENOMIC DNA]</scope>
    <source>
        <strain evidence="12">Lake Konstanz</strain>
    </source>
</reference>
<evidence type="ECO:0000313" key="11">
    <source>
        <dbReference type="EMBL" id="CUI14172.1"/>
    </source>
</evidence>
<dbReference type="GO" id="GO:0005886">
    <property type="term" value="C:plasma membrane"/>
    <property type="evidence" value="ECO:0007669"/>
    <property type="project" value="TreeGrafter"/>
</dbReference>
<dbReference type="Pfam" id="PF00122">
    <property type="entry name" value="E1-E2_ATPase"/>
    <property type="match status" value="1"/>
</dbReference>
<organism evidence="11 12">
    <name type="scientific">Bodo saltans</name>
    <name type="common">Flagellated protozoan</name>
    <dbReference type="NCBI Taxonomy" id="75058"/>
    <lineage>
        <taxon>Eukaryota</taxon>
        <taxon>Discoba</taxon>
        <taxon>Euglenozoa</taxon>
        <taxon>Kinetoplastea</taxon>
        <taxon>Metakinetoplastina</taxon>
        <taxon>Eubodonida</taxon>
        <taxon>Bodonidae</taxon>
        <taxon>Bodo</taxon>
    </lineage>
</organism>
<dbReference type="GO" id="GO:0045332">
    <property type="term" value="P:phospholipid translocation"/>
    <property type="evidence" value="ECO:0007669"/>
    <property type="project" value="TreeGrafter"/>
</dbReference>
<dbReference type="Gene3D" id="1.20.1110.10">
    <property type="entry name" value="Calcium-transporting ATPase, transmembrane domain"/>
    <property type="match status" value="1"/>
</dbReference>
<sequence length="357" mass="40878">MNPHGDDSNSLRMVHVANPDLNMPYQYCDNTIITAKYSLIPLSLHFVIYKNLFEQFQKAANVYFLCISIMQVIPGLSPTGQYTTLLPLSLVVFLTLVKDFWEDWKRRSQDTKVNGKRAHVFREMNWKETTWSDVQVGDLVLVKKNESIPADLVCVWSSEPEGNCERERQLRVPLGPENVLLRGSDVRNVKLVIGVAVFTGEDSKLAKNMTSKHYKMSRMDNITNRQIFFVFIFQIILAVICTIGYRVSVNDFENSWFLTGITNKSNAAGLQFVTFVILFNSFIPISLYIMMEVVKVIQASMINNDIAMYSEVSNTPADVRNTKLNEEFGQVEYIFSDKTGTLTCNRMEFRRFSVTST</sequence>
<dbReference type="InterPro" id="IPR023298">
    <property type="entry name" value="ATPase_P-typ_TM_dom_sf"/>
</dbReference>
<keyword evidence="4" id="KW-0067">ATP-binding</keyword>
<dbReference type="InterPro" id="IPR018303">
    <property type="entry name" value="ATPase_P-typ_P_site"/>
</dbReference>
<dbReference type="GO" id="GO:0005802">
    <property type="term" value="C:trans-Golgi network"/>
    <property type="evidence" value="ECO:0007669"/>
    <property type="project" value="TreeGrafter"/>
</dbReference>
<evidence type="ECO:0000256" key="2">
    <source>
        <dbReference type="ARBA" id="ARBA00022692"/>
    </source>
</evidence>
<feature type="domain" description="P-type ATPase A" evidence="9">
    <location>
        <begin position="116"/>
        <end position="157"/>
    </location>
</feature>
<feature type="domain" description="P-type ATPase N-terminal" evidence="10">
    <location>
        <begin position="14"/>
        <end position="85"/>
    </location>
</feature>
<dbReference type="InterPro" id="IPR008250">
    <property type="entry name" value="ATPase_P-typ_transduc_dom_A_sf"/>
</dbReference>
<dbReference type="GO" id="GO:0006892">
    <property type="term" value="P:post-Golgi vesicle-mediated transport"/>
    <property type="evidence" value="ECO:0007669"/>
    <property type="project" value="TreeGrafter"/>
</dbReference>
<evidence type="ECO:0000259" key="10">
    <source>
        <dbReference type="Pfam" id="PF16209"/>
    </source>
</evidence>
<proteinExistence type="predicted"/>
<evidence type="ECO:0000256" key="7">
    <source>
        <dbReference type="ARBA" id="ARBA00023136"/>
    </source>
</evidence>
<dbReference type="OMA" id="FNITNIC"/>
<evidence type="ECO:0000256" key="3">
    <source>
        <dbReference type="ARBA" id="ARBA00022741"/>
    </source>
</evidence>
<protein>
    <submittedName>
        <fullName evidence="11">P-type H+-ATPase, putative</fullName>
    </submittedName>
</protein>
<accession>A0A0S4KHV2</accession>
<name>A0A0S4KHV2_BODSA</name>